<evidence type="ECO:0000313" key="1">
    <source>
        <dbReference type="EMBL" id="GAH09162.1"/>
    </source>
</evidence>
<feature type="non-terminal residue" evidence="1">
    <location>
        <position position="1"/>
    </location>
</feature>
<name>X1CN11_9ZZZZ</name>
<proteinExistence type="predicted"/>
<organism evidence="1">
    <name type="scientific">marine sediment metagenome</name>
    <dbReference type="NCBI Taxonomy" id="412755"/>
    <lineage>
        <taxon>unclassified sequences</taxon>
        <taxon>metagenomes</taxon>
        <taxon>ecological metagenomes</taxon>
    </lineage>
</organism>
<comment type="caution">
    <text evidence="1">The sequence shown here is derived from an EMBL/GenBank/DDBJ whole genome shotgun (WGS) entry which is preliminary data.</text>
</comment>
<accession>X1CN11</accession>
<dbReference type="AlphaFoldDB" id="X1CN11"/>
<gene>
    <name evidence="1" type="ORF">S01H4_57686</name>
</gene>
<dbReference type="EMBL" id="BART01033607">
    <property type="protein sequence ID" value="GAH09162.1"/>
    <property type="molecule type" value="Genomic_DNA"/>
</dbReference>
<reference evidence="1" key="1">
    <citation type="journal article" date="2014" name="Front. Microbiol.">
        <title>High frequency of phylogenetically diverse reductive dehalogenase-homologous genes in deep subseafloor sedimentary metagenomes.</title>
        <authorList>
            <person name="Kawai M."/>
            <person name="Futagami T."/>
            <person name="Toyoda A."/>
            <person name="Takaki Y."/>
            <person name="Nishi S."/>
            <person name="Hori S."/>
            <person name="Arai W."/>
            <person name="Tsubouchi T."/>
            <person name="Morono Y."/>
            <person name="Uchiyama I."/>
            <person name="Ito T."/>
            <person name="Fujiyama A."/>
            <person name="Inagaki F."/>
            <person name="Takami H."/>
        </authorList>
    </citation>
    <scope>NUCLEOTIDE SEQUENCE</scope>
    <source>
        <strain evidence="1">Expedition CK06-06</strain>
    </source>
</reference>
<sequence>FGRRNVFFSGDCNNLADTVTAILNLLDILILDFPE</sequence>
<protein>
    <submittedName>
        <fullName evidence="1">Uncharacterized protein</fullName>
    </submittedName>
</protein>